<keyword evidence="7" id="KW-1185">Reference proteome</keyword>
<dbReference type="EMBL" id="JAOVZR010000001">
    <property type="protein sequence ID" value="MCY0149144.1"/>
    <property type="molecule type" value="Genomic_DNA"/>
</dbReference>
<sequence precursor="true">MFLAGILAAAATVAVISPASAAQPSCGRASWYALTSLTASGERMNPAKLTAAHPKLRFGTKVEVVNPRNGKSVVVRINDRGPFVKGRIIDVSKAAAGELGMIKSGVAKVCFRVVS</sequence>
<dbReference type="InterPro" id="IPR009009">
    <property type="entry name" value="RlpA-like_DPBB"/>
</dbReference>
<dbReference type="PANTHER" id="PTHR34183:SF1">
    <property type="entry name" value="ENDOLYTIC PEPTIDOGLYCAN TRANSGLYCOSYLASE RLPA"/>
    <property type="match status" value="1"/>
</dbReference>
<comment type="caution">
    <text evidence="6">The sequence shown here is derived from an EMBL/GenBank/DDBJ whole genome shotgun (WGS) entry which is preliminary data.</text>
</comment>
<accession>A0ABT3ZBN6</accession>
<dbReference type="Proteomes" id="UP001073227">
    <property type="component" value="Unassembled WGS sequence"/>
</dbReference>
<dbReference type="Gene3D" id="2.40.40.10">
    <property type="entry name" value="RlpA-like domain"/>
    <property type="match status" value="1"/>
</dbReference>
<name>A0ABT3ZBN6_9HYPH</name>
<evidence type="ECO:0000259" key="5">
    <source>
        <dbReference type="Pfam" id="PF03330"/>
    </source>
</evidence>
<evidence type="ECO:0000313" key="6">
    <source>
        <dbReference type="EMBL" id="MCY0149144.1"/>
    </source>
</evidence>
<dbReference type="CDD" id="cd22268">
    <property type="entry name" value="DPBB_RlpA-like"/>
    <property type="match status" value="1"/>
</dbReference>
<dbReference type="HAMAP" id="MF_02071">
    <property type="entry name" value="RlpA"/>
    <property type="match status" value="1"/>
</dbReference>
<feature type="domain" description="RlpA-like protein double-psi beta-barrel" evidence="5">
    <location>
        <begin position="25"/>
        <end position="110"/>
    </location>
</feature>
<dbReference type="InterPro" id="IPR012997">
    <property type="entry name" value="RplA"/>
</dbReference>
<reference evidence="6" key="1">
    <citation type="submission" date="2022-10" db="EMBL/GenBank/DDBJ databases">
        <title>Hoeflea sp. G2-23, isolated from marine algae.</title>
        <authorList>
            <person name="Kristyanto S."/>
            <person name="Kim J.M."/>
            <person name="Jeon C.O."/>
        </authorList>
    </citation>
    <scope>NUCLEOTIDE SEQUENCE</scope>
    <source>
        <strain evidence="6">G2-23</strain>
    </source>
</reference>
<comment type="similarity">
    <text evidence="3 4">Belongs to the RlpA family.</text>
</comment>
<dbReference type="NCBIfam" id="TIGR00413">
    <property type="entry name" value="rlpA"/>
    <property type="match status" value="1"/>
</dbReference>
<proteinExistence type="inferred from homology"/>
<dbReference type="InterPro" id="IPR034718">
    <property type="entry name" value="RlpA"/>
</dbReference>
<evidence type="ECO:0000256" key="1">
    <source>
        <dbReference type="ARBA" id="ARBA00023239"/>
    </source>
</evidence>
<evidence type="ECO:0000256" key="3">
    <source>
        <dbReference type="HAMAP-Rule" id="MF_02071"/>
    </source>
</evidence>
<comment type="function">
    <text evidence="3">Lytic transglycosylase with a strong preference for naked glycan strands that lack stem peptides.</text>
</comment>
<dbReference type="PANTHER" id="PTHR34183">
    <property type="entry name" value="ENDOLYTIC PEPTIDOGLYCAN TRANSGLYCOSYLASE RLPA"/>
    <property type="match status" value="1"/>
</dbReference>
<evidence type="ECO:0000256" key="2">
    <source>
        <dbReference type="ARBA" id="ARBA00023316"/>
    </source>
</evidence>
<feature type="signal peptide" evidence="3">
    <location>
        <begin position="1"/>
        <end position="21"/>
    </location>
</feature>
<evidence type="ECO:0000313" key="7">
    <source>
        <dbReference type="Proteomes" id="UP001073227"/>
    </source>
</evidence>
<dbReference type="Pfam" id="PF03330">
    <property type="entry name" value="DPBB_1"/>
    <property type="match status" value="1"/>
</dbReference>
<keyword evidence="1 3" id="KW-0456">Lyase</keyword>
<keyword evidence="2 3" id="KW-0961">Cell wall biogenesis/degradation</keyword>
<feature type="chain" id="PRO_5044935696" description="Endolytic peptidoglycan transglycosylase RlpA" evidence="3">
    <location>
        <begin position="22"/>
        <end position="115"/>
    </location>
</feature>
<organism evidence="6 7">
    <name type="scientific">Hoeflea algicola</name>
    <dbReference type="NCBI Taxonomy" id="2983763"/>
    <lineage>
        <taxon>Bacteria</taxon>
        <taxon>Pseudomonadati</taxon>
        <taxon>Pseudomonadota</taxon>
        <taxon>Alphaproteobacteria</taxon>
        <taxon>Hyphomicrobiales</taxon>
        <taxon>Rhizobiaceae</taxon>
        <taxon>Hoeflea</taxon>
    </lineage>
</organism>
<dbReference type="EC" id="4.2.2.-" evidence="3"/>
<protein>
    <recommendedName>
        <fullName evidence="3">Endolytic peptidoglycan transglycosylase RlpA</fullName>
        <ecNumber evidence="3">4.2.2.-</ecNumber>
    </recommendedName>
</protein>
<evidence type="ECO:0000256" key="4">
    <source>
        <dbReference type="RuleBase" id="RU003495"/>
    </source>
</evidence>
<dbReference type="SUPFAM" id="SSF50685">
    <property type="entry name" value="Barwin-like endoglucanases"/>
    <property type="match status" value="1"/>
</dbReference>
<keyword evidence="3" id="KW-0732">Signal</keyword>
<dbReference type="RefSeq" id="WP_267656214.1">
    <property type="nucleotide sequence ID" value="NZ_JAOVZR010000001.1"/>
</dbReference>
<gene>
    <name evidence="3" type="primary">rlpA</name>
    <name evidence="6" type="ORF">OEG84_15865</name>
</gene>
<dbReference type="InterPro" id="IPR036908">
    <property type="entry name" value="RlpA-like_sf"/>
</dbReference>